<keyword evidence="6" id="KW-1185">Reference proteome</keyword>
<keyword evidence="2" id="KW-0472">Membrane</keyword>
<dbReference type="Proteomes" id="UP000245060">
    <property type="component" value="Unassembled WGS sequence"/>
</dbReference>
<sequence>MPEFGFSDRPGLDELSRTDLLLDALAERQRIDVDDPNDDALAALLGDWRDDLRWPPASALVSPEEAVGALRAGMAEQRRGRRGLAAIGSVAATLLALSGFGAMVVEARPGGTLYGLHSMFFDESRVNQNQTMLSAKADLAKVKQLIDKGQWTQAENQLAEVSSTVQSLNDSAGRKELLDEIDLLNAKVDSRDPNATLPPAAPPPSSVVLPAPQSQISATPKAISPSATLLVPSQNPSLAASHSHHRHQSSVAPSNTP</sequence>
<reference evidence="6" key="2">
    <citation type="submission" date="2018-04" db="EMBL/GenBank/DDBJ databases">
        <title>Draft genome sequence of Mycobacterium montefiorense isolated from Japanese black salamander.</title>
        <authorList>
            <person name="Fukano H."/>
            <person name="Yoshida M."/>
            <person name="Shimizu A."/>
            <person name="Iwao H."/>
            <person name="Kurata O."/>
            <person name="Katayama Y."/>
            <person name="Omatsu T."/>
            <person name="Mizutani T."/>
            <person name="Wada S."/>
            <person name="Hoshino Y."/>
        </authorList>
    </citation>
    <scope>NUCLEOTIDE SEQUENCE [LARGE SCALE GENOMIC DNA]</scope>
    <source>
        <strain evidence="6">BS</strain>
    </source>
</reference>
<reference evidence="4" key="1">
    <citation type="journal article" date="2018" name="Genome Announc.">
        <title>Draft Genome Sequence of Mycobacterium montefiorense Isolated from Japanese Black Salamander (Hynobius nigrescens).</title>
        <authorList>
            <person name="Fukano H."/>
            <person name="Yoshida M."/>
            <person name="Shimizu A."/>
            <person name="Iwao H."/>
            <person name="Katayama Y."/>
            <person name="Omatsu T."/>
            <person name="Mizutani T."/>
            <person name="Kurata O."/>
            <person name="Wada S."/>
            <person name="Hoshino Y."/>
        </authorList>
    </citation>
    <scope>NUCLEOTIDE SEQUENCE</scope>
    <source>
        <strain evidence="4">BS</strain>
    </source>
</reference>
<accession>A0AA37PP80</accession>
<keyword evidence="2" id="KW-1133">Transmembrane helix</keyword>
<reference evidence="5" key="3">
    <citation type="journal article" date="2022" name="Microbiol. Resour. Announc.">
        <title>Draft Genome Sequences of Eight Mycobacterium montefiorense Strains Isolated from Salamanders in Captivity.</title>
        <authorList>
            <person name="Komine T."/>
            <person name="Ihara H."/>
            <person name="Fukano H."/>
            <person name="Hoshino Y."/>
            <person name="Kurata O."/>
            <person name="Wada S."/>
        </authorList>
    </citation>
    <scope>NUCLEOTIDE SEQUENCE</scope>
    <source>
        <strain evidence="5">NJB18185</strain>
    </source>
</reference>
<dbReference type="EMBL" id="BQYH01000017">
    <property type="protein sequence ID" value="GKU73030.1"/>
    <property type="molecule type" value="Genomic_DNA"/>
</dbReference>
<feature type="domain" description="Anti-sigma-D factor RsdA sigma factor binding region" evidence="3">
    <location>
        <begin position="12"/>
        <end position="56"/>
    </location>
</feature>
<dbReference type="Proteomes" id="UP001139505">
    <property type="component" value="Unassembled WGS sequence"/>
</dbReference>
<name>A0AA37PP80_9MYCO</name>
<feature type="transmembrane region" description="Helical" evidence="2">
    <location>
        <begin position="84"/>
        <end position="105"/>
    </location>
</feature>
<evidence type="ECO:0000313" key="4">
    <source>
        <dbReference type="EMBL" id="GBG36828.1"/>
    </source>
</evidence>
<dbReference type="EMBL" id="BFCH01000008">
    <property type="protein sequence ID" value="GBG36828.1"/>
    <property type="molecule type" value="Genomic_DNA"/>
</dbReference>
<gene>
    <name evidence="5" type="primary">rsdA</name>
    <name evidence="4" type="ORF">MmonteBS_12000</name>
    <name evidence="5" type="ORF">NJB18185_28020</name>
</gene>
<protein>
    <submittedName>
        <fullName evidence="5">Anti-sigma-D factor RsdA</fullName>
    </submittedName>
</protein>
<organism evidence="5 7">
    <name type="scientific">Mycobacterium montefiorense</name>
    <dbReference type="NCBI Taxonomy" id="154654"/>
    <lineage>
        <taxon>Bacteria</taxon>
        <taxon>Bacillati</taxon>
        <taxon>Actinomycetota</taxon>
        <taxon>Actinomycetes</taxon>
        <taxon>Mycobacteriales</taxon>
        <taxon>Mycobacteriaceae</taxon>
        <taxon>Mycobacterium</taxon>
        <taxon>Mycobacterium simiae complex</taxon>
    </lineage>
</organism>
<proteinExistence type="predicted"/>
<evidence type="ECO:0000256" key="2">
    <source>
        <dbReference type="SAM" id="Phobius"/>
    </source>
</evidence>
<dbReference type="Gene3D" id="6.10.250.1300">
    <property type="match status" value="1"/>
</dbReference>
<evidence type="ECO:0000256" key="1">
    <source>
        <dbReference type="SAM" id="MobiDB-lite"/>
    </source>
</evidence>
<feature type="compositionally biased region" description="Polar residues" evidence="1">
    <location>
        <begin position="225"/>
        <end position="240"/>
    </location>
</feature>
<evidence type="ECO:0000313" key="7">
    <source>
        <dbReference type="Proteomes" id="UP001139505"/>
    </source>
</evidence>
<evidence type="ECO:0000313" key="5">
    <source>
        <dbReference type="EMBL" id="GKU73030.1"/>
    </source>
</evidence>
<feature type="region of interest" description="Disordered" evidence="1">
    <location>
        <begin position="189"/>
        <end position="257"/>
    </location>
</feature>
<evidence type="ECO:0000313" key="6">
    <source>
        <dbReference type="Proteomes" id="UP000245060"/>
    </source>
</evidence>
<dbReference type="RefSeq" id="WP_108921041.1">
    <property type="nucleotide sequence ID" value="NZ_BFCH01000008.1"/>
</dbReference>
<dbReference type="Pfam" id="PF16751">
    <property type="entry name" value="RsdA_SigD_bd"/>
    <property type="match status" value="1"/>
</dbReference>
<keyword evidence="2" id="KW-0812">Transmembrane</keyword>
<feature type="compositionally biased region" description="Low complexity" evidence="1">
    <location>
        <begin position="206"/>
        <end position="215"/>
    </location>
</feature>
<reference evidence="5" key="4">
    <citation type="submission" date="2022-04" db="EMBL/GenBank/DDBJ databases">
        <authorList>
            <person name="Komine T."/>
            <person name="Fukano H."/>
            <person name="Wada S."/>
        </authorList>
    </citation>
    <scope>NUCLEOTIDE SEQUENCE</scope>
    <source>
        <strain evidence="5">NJB18185</strain>
    </source>
</reference>
<comment type="caution">
    <text evidence="5">The sequence shown here is derived from an EMBL/GenBank/DDBJ whole genome shotgun (WGS) entry which is preliminary data.</text>
</comment>
<dbReference type="InterPro" id="IPR031928">
    <property type="entry name" value="RsdA_SigD-bd"/>
</dbReference>
<evidence type="ECO:0000259" key="3">
    <source>
        <dbReference type="Pfam" id="PF16751"/>
    </source>
</evidence>
<dbReference type="AlphaFoldDB" id="A0AA37PP80"/>